<evidence type="ECO:0000313" key="1">
    <source>
        <dbReference type="EMBL" id="KAH7653492.1"/>
    </source>
</evidence>
<evidence type="ECO:0000313" key="2">
    <source>
        <dbReference type="Proteomes" id="UP000827976"/>
    </source>
</evidence>
<dbReference type="Proteomes" id="UP000827976">
    <property type="component" value="Chromosome 19"/>
</dbReference>
<sequence length="184" mass="20875">MSTTSSNECYKIVLPKPLLHLVHGIESLWFCISSCLSLFGFKHGRGTLLAPSWDHVYVNPLDHIYDDDDDLHQQSSSSSSSSLSPTTLSIKKQLKVVKFEEFMKMQRGAREFCEEEKHTCAVCLGSLEKSDEVRELGNCKHGFHKQCIDKWVDLGHLSCPLCRSHLLLQGHLPPFFAKLWLTNS</sequence>
<name>A0ACB7TZQ2_DIOAL</name>
<keyword evidence="2" id="KW-1185">Reference proteome</keyword>
<comment type="caution">
    <text evidence="1">The sequence shown here is derived from an EMBL/GenBank/DDBJ whole genome shotgun (WGS) entry which is preliminary data.</text>
</comment>
<protein>
    <submittedName>
        <fullName evidence="1">Zinc finger RING/FYVE/PHD-type protein</fullName>
    </submittedName>
</protein>
<proteinExistence type="predicted"/>
<organism evidence="1 2">
    <name type="scientific">Dioscorea alata</name>
    <name type="common">Purple yam</name>
    <dbReference type="NCBI Taxonomy" id="55571"/>
    <lineage>
        <taxon>Eukaryota</taxon>
        <taxon>Viridiplantae</taxon>
        <taxon>Streptophyta</taxon>
        <taxon>Embryophyta</taxon>
        <taxon>Tracheophyta</taxon>
        <taxon>Spermatophyta</taxon>
        <taxon>Magnoliopsida</taxon>
        <taxon>Liliopsida</taxon>
        <taxon>Dioscoreales</taxon>
        <taxon>Dioscoreaceae</taxon>
        <taxon>Dioscorea</taxon>
    </lineage>
</organism>
<reference evidence="2" key="1">
    <citation type="journal article" date="2022" name="Nat. Commun.">
        <title>Chromosome evolution and the genetic basis of agronomically important traits in greater yam.</title>
        <authorList>
            <person name="Bredeson J.V."/>
            <person name="Lyons J.B."/>
            <person name="Oniyinde I.O."/>
            <person name="Okereke N.R."/>
            <person name="Kolade O."/>
            <person name="Nnabue I."/>
            <person name="Nwadili C.O."/>
            <person name="Hribova E."/>
            <person name="Parker M."/>
            <person name="Nwogha J."/>
            <person name="Shu S."/>
            <person name="Carlson J."/>
            <person name="Kariba R."/>
            <person name="Muthemba S."/>
            <person name="Knop K."/>
            <person name="Barton G.J."/>
            <person name="Sherwood A.V."/>
            <person name="Lopez-Montes A."/>
            <person name="Asiedu R."/>
            <person name="Jamnadass R."/>
            <person name="Muchugi A."/>
            <person name="Goodstein D."/>
            <person name="Egesi C.N."/>
            <person name="Featherston J."/>
            <person name="Asfaw A."/>
            <person name="Simpson G.G."/>
            <person name="Dolezel J."/>
            <person name="Hendre P.S."/>
            <person name="Van Deynze A."/>
            <person name="Kumar P.L."/>
            <person name="Obidiegwu J.E."/>
            <person name="Bhattacharjee R."/>
            <person name="Rokhsar D.S."/>
        </authorList>
    </citation>
    <scope>NUCLEOTIDE SEQUENCE [LARGE SCALE GENOMIC DNA]</scope>
    <source>
        <strain evidence="2">cv. TDa95/00328</strain>
    </source>
</reference>
<accession>A0ACB7TZQ2</accession>
<gene>
    <name evidence="1" type="ORF">IHE45_19G083500</name>
</gene>
<dbReference type="EMBL" id="CM037029">
    <property type="protein sequence ID" value="KAH7653492.1"/>
    <property type="molecule type" value="Genomic_DNA"/>
</dbReference>